<dbReference type="InterPro" id="IPR023214">
    <property type="entry name" value="HAD_sf"/>
</dbReference>
<dbReference type="InterPro" id="IPR006357">
    <property type="entry name" value="HAD-SF_hydro_IIA"/>
</dbReference>
<dbReference type="Pfam" id="PF13344">
    <property type="entry name" value="Hydrolase_6"/>
    <property type="match status" value="1"/>
</dbReference>
<proteinExistence type="predicted"/>
<dbReference type="NCBIfam" id="TIGR01460">
    <property type="entry name" value="HAD-SF-IIA"/>
    <property type="match status" value="1"/>
</dbReference>
<keyword evidence="2" id="KW-1185">Reference proteome</keyword>
<dbReference type="GO" id="GO:0005737">
    <property type="term" value="C:cytoplasm"/>
    <property type="evidence" value="ECO:0007669"/>
    <property type="project" value="TreeGrafter"/>
</dbReference>
<dbReference type="EMBL" id="MWWU01000002">
    <property type="protein sequence ID" value="OZG55826.1"/>
    <property type="molecule type" value="Genomic_DNA"/>
</dbReference>
<dbReference type="AlphaFoldDB" id="A0A261FA87"/>
<comment type="caution">
    <text evidence="1">The sequence shown here is derived from an EMBL/GenBank/DDBJ whole genome shotgun (WGS) entry which is preliminary data.</text>
</comment>
<dbReference type="PANTHER" id="PTHR19288:SF95">
    <property type="entry name" value="D-GLYCEROL 3-PHOSPHATE PHOSPHATASE"/>
    <property type="match status" value="1"/>
</dbReference>
<reference evidence="1 2" key="1">
    <citation type="journal article" date="2017" name="BMC Genomics">
        <title>Comparative genomic and phylogenomic analyses of the Bifidobacteriaceae family.</title>
        <authorList>
            <person name="Lugli G.A."/>
            <person name="Milani C."/>
            <person name="Turroni F."/>
            <person name="Duranti S."/>
            <person name="Mancabelli L."/>
            <person name="Mangifesta M."/>
            <person name="Ferrario C."/>
            <person name="Modesto M."/>
            <person name="Mattarelli P."/>
            <person name="Jiri K."/>
            <person name="van Sinderen D."/>
            <person name="Ventura M."/>
        </authorList>
    </citation>
    <scope>NUCLEOTIDE SEQUENCE [LARGE SCALE GENOMIC DNA]</scope>
    <source>
        <strain evidence="1 2">LMG 21773</strain>
    </source>
</reference>
<dbReference type="PANTHER" id="PTHR19288">
    <property type="entry name" value="4-NITROPHENYLPHOSPHATASE-RELATED"/>
    <property type="match status" value="1"/>
</dbReference>
<sequence length="355" mass="38697">MTSIQLKSSSTTLQKQYKLGLFDLDGVVYRGPEPVENAAQALTAAAQEGMLVTYTTNNPSRFPQTVADQVASFGVECKPEQIITSAIVASRMLAHRVSPGAKVLVVGGEHLKTEIASQGFQVVDNADEKPEAAIMGWFPHISWQELAQMCFAVEQGAQFYATNLDLTLPREKGVTPGIGSFVQAVGNATGQKPLAIAGKPESAMYDVEREIYAGNAPLVPIEQCLPVGDRLDTDIEAANRGGYDSLCVLTGVTHAEQLIFAEPLLRPTFISQDLRGLGEIHQAPVVVHGEGEQEHLLYSRTSQSCAVYDAEQQEIRVENFDARSVDQLRCVCQLAWYLADEQEDLSQLSLPEFEL</sequence>
<dbReference type="Pfam" id="PF13242">
    <property type="entry name" value="Hydrolase_like"/>
    <property type="match status" value="1"/>
</dbReference>
<protein>
    <submittedName>
        <fullName evidence="1">Haloacid dehalogenase</fullName>
    </submittedName>
</protein>
<dbReference type="SUPFAM" id="SSF56784">
    <property type="entry name" value="HAD-like"/>
    <property type="match status" value="1"/>
</dbReference>
<accession>A0A261FA87</accession>
<dbReference type="RefSeq" id="WP_094689437.1">
    <property type="nucleotide sequence ID" value="NZ_JACBYZ010000001.1"/>
</dbReference>
<organism evidence="1 2">
    <name type="scientific">Aeriscardovia aeriphila</name>
    <dbReference type="NCBI Taxonomy" id="218139"/>
    <lineage>
        <taxon>Bacteria</taxon>
        <taxon>Bacillati</taxon>
        <taxon>Actinomycetota</taxon>
        <taxon>Actinomycetes</taxon>
        <taxon>Bifidobacteriales</taxon>
        <taxon>Bifidobacteriaceae</taxon>
        <taxon>Aeriscardovia</taxon>
    </lineage>
</organism>
<dbReference type="Gene3D" id="3.40.50.1000">
    <property type="entry name" value="HAD superfamily/HAD-like"/>
    <property type="match status" value="2"/>
</dbReference>
<dbReference type="OrthoDB" id="3400930at2"/>
<dbReference type="Proteomes" id="UP000228976">
    <property type="component" value="Unassembled WGS sequence"/>
</dbReference>
<gene>
    <name evidence="1" type="ORF">AEAE_0314</name>
</gene>
<dbReference type="GO" id="GO:0016791">
    <property type="term" value="F:phosphatase activity"/>
    <property type="evidence" value="ECO:0007669"/>
    <property type="project" value="TreeGrafter"/>
</dbReference>
<evidence type="ECO:0000313" key="2">
    <source>
        <dbReference type="Proteomes" id="UP000228976"/>
    </source>
</evidence>
<dbReference type="InterPro" id="IPR036412">
    <property type="entry name" value="HAD-like_sf"/>
</dbReference>
<evidence type="ECO:0000313" key="1">
    <source>
        <dbReference type="EMBL" id="OZG55826.1"/>
    </source>
</evidence>
<name>A0A261FA87_9BIFI</name>